<dbReference type="RefSeq" id="WP_012062346.1">
    <property type="nucleotide sequence ID" value="NC_009633.1"/>
</dbReference>
<dbReference type="InterPro" id="IPR049744">
    <property type="entry name" value="CC/Se_fam"/>
</dbReference>
<dbReference type="AlphaFoldDB" id="A6TM86"/>
<protein>
    <submittedName>
        <fullName evidence="1">Uncharacterized protein</fullName>
    </submittedName>
</protein>
<evidence type="ECO:0000313" key="1">
    <source>
        <dbReference type="EMBL" id="ABR47304.1"/>
    </source>
</evidence>
<evidence type="ECO:0000313" key="2">
    <source>
        <dbReference type="Proteomes" id="UP000001572"/>
    </source>
</evidence>
<dbReference type="NCBIfam" id="NF041239">
    <property type="entry name" value="Moor_selen_rel"/>
    <property type="match status" value="1"/>
</dbReference>
<name>A6TM86_ALKMQ</name>
<gene>
    <name evidence="1" type="ordered locus">Amet_1092</name>
</gene>
<proteinExistence type="predicted"/>
<sequence>MELIMDSNTYEFVLKKGKVIRVDAVIPKGCCGGMVFPTVEVGKPVKSELYHELSLDEVTVYVKRSIDFKDDRVKIILKKTLFINNLEVEGAKVGI</sequence>
<reference evidence="2" key="1">
    <citation type="journal article" date="2016" name="Genome Announc.">
        <title>Complete genome sequence of Alkaliphilus metalliredigens strain QYMF, an alkaliphilic and metal-reducing bacterium isolated from borax-contaminated leachate ponds.</title>
        <authorList>
            <person name="Hwang C."/>
            <person name="Copeland A."/>
            <person name="Lucas S."/>
            <person name="Lapidus A."/>
            <person name="Barry K."/>
            <person name="Detter J.C."/>
            <person name="Glavina Del Rio T."/>
            <person name="Hammon N."/>
            <person name="Israni S."/>
            <person name="Dalin E."/>
            <person name="Tice H."/>
            <person name="Pitluck S."/>
            <person name="Chertkov O."/>
            <person name="Brettin T."/>
            <person name="Bruce D."/>
            <person name="Han C."/>
            <person name="Schmutz J."/>
            <person name="Larimer F."/>
            <person name="Land M.L."/>
            <person name="Hauser L."/>
            <person name="Kyrpides N."/>
            <person name="Mikhailova N."/>
            <person name="Ye Q."/>
            <person name="Zhou J."/>
            <person name="Richardson P."/>
            <person name="Fields M.W."/>
        </authorList>
    </citation>
    <scope>NUCLEOTIDE SEQUENCE [LARGE SCALE GENOMIC DNA]</scope>
    <source>
        <strain evidence="2">QYMF</strain>
    </source>
</reference>
<dbReference type="KEGG" id="amt:Amet_1092"/>
<dbReference type="HOGENOM" id="CLU_156637_0_0_9"/>
<keyword evidence="2" id="KW-1185">Reference proteome</keyword>
<dbReference type="EMBL" id="CP000724">
    <property type="protein sequence ID" value="ABR47304.1"/>
    <property type="molecule type" value="Genomic_DNA"/>
</dbReference>
<dbReference type="OrthoDB" id="1798434at2"/>
<dbReference type="Proteomes" id="UP000001572">
    <property type="component" value="Chromosome"/>
</dbReference>
<accession>A6TM86</accession>
<organism evidence="1 2">
    <name type="scientific">Alkaliphilus metalliredigens (strain QYMF)</name>
    <dbReference type="NCBI Taxonomy" id="293826"/>
    <lineage>
        <taxon>Bacteria</taxon>
        <taxon>Bacillati</taxon>
        <taxon>Bacillota</taxon>
        <taxon>Clostridia</taxon>
        <taxon>Peptostreptococcales</taxon>
        <taxon>Natronincolaceae</taxon>
        <taxon>Alkaliphilus</taxon>
    </lineage>
</organism>